<dbReference type="PANTHER" id="PTHR43669:SF8">
    <property type="entry name" value="SHORT-CHAIN TYPE DEHYDROGENASE_REDUCTASE-RELATED"/>
    <property type="match status" value="1"/>
</dbReference>
<comment type="catalytic activity">
    <reaction evidence="3">
        <text>2,5-dichlorocyclohexa-2,5-dien-1,4-diol + NAD(+) = 2,5-dichlorohydroquinone + NADH + H(+)</text>
        <dbReference type="Rhea" id="RHEA:15741"/>
        <dbReference type="ChEBI" id="CHEBI:15378"/>
        <dbReference type="ChEBI" id="CHEBI:27545"/>
        <dbReference type="ChEBI" id="CHEBI:28975"/>
        <dbReference type="ChEBI" id="CHEBI:57540"/>
        <dbReference type="ChEBI" id="CHEBI:57945"/>
    </reaction>
</comment>
<keyword evidence="2" id="KW-0560">Oxidoreductase</keyword>
<evidence type="ECO:0000256" key="2">
    <source>
        <dbReference type="ARBA" id="ARBA00023002"/>
    </source>
</evidence>
<evidence type="ECO:0000313" key="5">
    <source>
        <dbReference type="Proteomes" id="UP000028534"/>
    </source>
</evidence>
<dbReference type="EMBL" id="JGVR01000008">
    <property type="protein sequence ID" value="KEZ19741.1"/>
    <property type="molecule type" value="Genomic_DNA"/>
</dbReference>
<dbReference type="FunFam" id="3.40.50.720:FF:000084">
    <property type="entry name" value="Short-chain dehydrogenase reductase"/>
    <property type="match status" value="1"/>
</dbReference>
<dbReference type="Proteomes" id="UP000028534">
    <property type="component" value="Unassembled WGS sequence"/>
</dbReference>
<comment type="similarity">
    <text evidence="1">Belongs to the short-chain dehydrogenases/reductases (SDR) family.</text>
</comment>
<dbReference type="InterPro" id="IPR036291">
    <property type="entry name" value="NAD(P)-bd_dom_sf"/>
</dbReference>
<gene>
    <name evidence="4" type="ORF">CP98_01846</name>
</gene>
<protein>
    <submittedName>
        <fullName evidence="4">2-deoxy-D-gluconate 3-dehydrogenase</fullName>
    </submittedName>
</protein>
<evidence type="ECO:0000256" key="1">
    <source>
        <dbReference type="ARBA" id="ARBA00006484"/>
    </source>
</evidence>
<dbReference type="RefSeq" id="WP_037518837.1">
    <property type="nucleotide sequence ID" value="NZ_JBHIWD010000030.1"/>
</dbReference>
<dbReference type="PRINTS" id="PR00081">
    <property type="entry name" value="GDHRDH"/>
</dbReference>
<dbReference type="Pfam" id="PF13561">
    <property type="entry name" value="adh_short_C2"/>
    <property type="match status" value="1"/>
</dbReference>
<reference evidence="4 5" key="1">
    <citation type="submission" date="2014-03" db="EMBL/GenBank/DDBJ databases">
        <title>Genome sequence of Sphingobium yanoikuyae B1.</title>
        <authorList>
            <person name="Gan H.M."/>
            <person name="Gan H.Y."/>
            <person name="Savka M.A."/>
        </authorList>
    </citation>
    <scope>NUCLEOTIDE SEQUENCE [LARGE SCALE GENOMIC DNA]</scope>
    <source>
        <strain evidence="4 5">B1</strain>
    </source>
</reference>
<dbReference type="eggNOG" id="COG1028">
    <property type="taxonomic scope" value="Bacteria"/>
</dbReference>
<dbReference type="Gene3D" id="3.40.50.720">
    <property type="entry name" value="NAD(P)-binding Rossmann-like Domain"/>
    <property type="match status" value="1"/>
</dbReference>
<dbReference type="AlphaFoldDB" id="A0A084EP49"/>
<comment type="caution">
    <text evidence="4">The sequence shown here is derived from an EMBL/GenBank/DDBJ whole genome shotgun (WGS) entry which is preliminary data.</text>
</comment>
<name>A0A084EP49_SPHYA</name>
<dbReference type="PANTHER" id="PTHR43669">
    <property type="entry name" value="5-KETO-D-GLUCONATE 5-REDUCTASE"/>
    <property type="match status" value="1"/>
</dbReference>
<evidence type="ECO:0000256" key="3">
    <source>
        <dbReference type="ARBA" id="ARBA00051383"/>
    </source>
</evidence>
<dbReference type="STRING" id="13690.AX777_22575"/>
<sequence>MAKGLFDCTGKVTLVTGGNGGIGLGFAMGVAKMGGDIAIWARNTDKNAAAAAALREAGAGRVETYQVDVASEEAIIDGYATLLADFGRIDCVFANSGRASRSRSVLTLDSAEWHDLLAVNLHGAFFTLREGAKAMVARAEAGEPGGSLVYCGSLSMFHGIAGINNYAASKGGMGAAVRGMAAELGKYEIRANSIAPGYIKTGIGGDGEMSEEMKARMAAVDAHFSAKTPIHRPGAIEDFEGIGAYLASDASRYHSGDTIVIDGGSLVYPPYAF</sequence>
<dbReference type="GO" id="GO:0016491">
    <property type="term" value="F:oxidoreductase activity"/>
    <property type="evidence" value="ECO:0007669"/>
    <property type="project" value="UniProtKB-KW"/>
</dbReference>
<evidence type="ECO:0000313" key="4">
    <source>
        <dbReference type="EMBL" id="KEZ19741.1"/>
    </source>
</evidence>
<organism evidence="4 5">
    <name type="scientific">Sphingobium yanoikuyae</name>
    <name type="common">Sphingomonas yanoikuyae</name>
    <dbReference type="NCBI Taxonomy" id="13690"/>
    <lineage>
        <taxon>Bacteria</taxon>
        <taxon>Pseudomonadati</taxon>
        <taxon>Pseudomonadota</taxon>
        <taxon>Alphaproteobacteria</taxon>
        <taxon>Sphingomonadales</taxon>
        <taxon>Sphingomonadaceae</taxon>
        <taxon>Sphingobium</taxon>
    </lineage>
</organism>
<proteinExistence type="inferred from homology"/>
<dbReference type="SUPFAM" id="SSF51735">
    <property type="entry name" value="NAD(P)-binding Rossmann-fold domains"/>
    <property type="match status" value="1"/>
</dbReference>
<dbReference type="InterPro" id="IPR002347">
    <property type="entry name" value="SDR_fam"/>
</dbReference>
<dbReference type="PATRIC" id="fig|13690.10.peg.1900"/>
<accession>A0A084EP49</accession>